<dbReference type="EMBL" id="JADCKB010000018">
    <property type="protein sequence ID" value="MBE5040585.1"/>
    <property type="molecule type" value="Genomic_DNA"/>
</dbReference>
<dbReference type="PANTHER" id="PTHR43308">
    <property type="entry name" value="OUTER MEMBRANE PROTEIN ALPHA-RELATED"/>
    <property type="match status" value="1"/>
</dbReference>
<evidence type="ECO:0000256" key="2">
    <source>
        <dbReference type="SAM" id="SignalP"/>
    </source>
</evidence>
<dbReference type="InterPro" id="IPR001119">
    <property type="entry name" value="SLH_dom"/>
</dbReference>
<comment type="caution">
    <text evidence="4">The sequence shown here is derived from an EMBL/GenBank/DDBJ whole genome shotgun (WGS) entry which is preliminary data.</text>
</comment>
<evidence type="ECO:0000256" key="1">
    <source>
        <dbReference type="ARBA" id="ARBA00022737"/>
    </source>
</evidence>
<keyword evidence="5" id="KW-1185">Reference proteome</keyword>
<keyword evidence="2" id="KW-0732">Signal</keyword>
<keyword evidence="1" id="KW-0677">Repeat</keyword>
<feature type="signal peptide" evidence="2">
    <location>
        <begin position="1"/>
        <end position="23"/>
    </location>
</feature>
<evidence type="ECO:0000313" key="4">
    <source>
        <dbReference type="EMBL" id="MBE5040585.1"/>
    </source>
</evidence>
<dbReference type="InterPro" id="IPR051465">
    <property type="entry name" value="Cell_Envelope_Struct_Comp"/>
</dbReference>
<evidence type="ECO:0000313" key="5">
    <source>
        <dbReference type="Proteomes" id="UP000806542"/>
    </source>
</evidence>
<feature type="chain" id="PRO_5038541846" evidence="2">
    <location>
        <begin position="24"/>
        <end position="461"/>
    </location>
</feature>
<reference evidence="4" key="1">
    <citation type="submission" date="2020-10" db="EMBL/GenBank/DDBJ databases">
        <title>ChiBAC.</title>
        <authorList>
            <person name="Zenner C."/>
            <person name="Hitch T.C.A."/>
            <person name="Clavel T."/>
        </authorList>
    </citation>
    <scope>NUCLEOTIDE SEQUENCE</scope>
    <source>
        <strain evidence="4">DSM 107454</strain>
    </source>
</reference>
<accession>A0A9D5R916</accession>
<proteinExistence type="predicted"/>
<dbReference type="AlphaFoldDB" id="A0A9D5R916"/>
<dbReference type="PANTHER" id="PTHR43308:SF5">
    <property type="entry name" value="S-LAYER PROTEIN _ PEPTIDOGLYCAN ENDO-BETA-N-ACETYLGLUCOSAMINIDASE"/>
    <property type="match status" value="1"/>
</dbReference>
<sequence length="461" mass="50586">MQNRKRMFYLFIFALIVSGKVAAASLTYGQPLEQTTPFSDETNSIAGSWTWAEPEICPKAGTDAYLAVFTPEDTANYEPVTMRVHVTTHPAVPQISEVSARVKSGARLSSAYNFVYTAQGVANEKISGTFVPAEPDRIITHSGVFAFTFYPDDSNYTSIETPVSLAVSSVSNVTGGSGGRPAGTTYTVVYDPGTKGSLLSGKRTETVKTGEMPQAVPLVKPNVDAMFLGWSLDGETLVRPETIAIYEDTVFTAVYQSDAESRQHIAYIQGDEDGCFRPDSSISRAETAAIFSRILEDTREHRTTLPKYADLQGGAWYIADVSRILSAELMRGYGDGTFRPELPITRAEFAVIAARYLYLSPIDKSDFADCDRHWADGYIGVLNMCGLICGYEDGTFRPEQYMTRAEAVKIINGILGRAKVCTFAMQNPFRDLSPNHWAYLQILEAAQTHTCTGESPILVED</sequence>
<protein>
    <submittedName>
        <fullName evidence="4">S-layer homology domain-containing protein</fullName>
    </submittedName>
</protein>
<feature type="domain" description="SLH" evidence="3">
    <location>
        <begin position="304"/>
        <end position="367"/>
    </location>
</feature>
<gene>
    <name evidence="4" type="ORF">INF28_08940</name>
</gene>
<organism evidence="4 5">
    <name type="scientific">Ructibacterium gallinarum</name>
    <dbReference type="NCBI Taxonomy" id="2779355"/>
    <lineage>
        <taxon>Bacteria</taxon>
        <taxon>Bacillati</taxon>
        <taxon>Bacillota</taxon>
        <taxon>Clostridia</taxon>
        <taxon>Eubacteriales</taxon>
        <taxon>Oscillospiraceae</taxon>
        <taxon>Ructibacterium</taxon>
    </lineage>
</organism>
<evidence type="ECO:0000259" key="3">
    <source>
        <dbReference type="PROSITE" id="PS51272"/>
    </source>
</evidence>
<feature type="domain" description="SLH" evidence="3">
    <location>
        <begin position="373"/>
        <end position="425"/>
    </location>
</feature>
<dbReference type="Pfam" id="PF00395">
    <property type="entry name" value="SLH"/>
    <property type="match status" value="3"/>
</dbReference>
<dbReference type="PROSITE" id="PS51272">
    <property type="entry name" value="SLH"/>
    <property type="match status" value="2"/>
</dbReference>
<name>A0A9D5R916_9FIRM</name>
<dbReference type="Proteomes" id="UP000806542">
    <property type="component" value="Unassembled WGS sequence"/>
</dbReference>